<evidence type="ECO:0000313" key="4">
    <source>
        <dbReference type="Proteomes" id="UP000001937"/>
    </source>
</evidence>
<feature type="compositionally biased region" description="Basic and acidic residues" evidence="1">
    <location>
        <begin position="52"/>
        <end position="64"/>
    </location>
</feature>
<keyword evidence="2" id="KW-0812">Transmembrane</keyword>
<feature type="transmembrane region" description="Helical" evidence="2">
    <location>
        <begin position="425"/>
        <end position="445"/>
    </location>
</feature>
<feature type="transmembrane region" description="Helical" evidence="2">
    <location>
        <begin position="150"/>
        <end position="169"/>
    </location>
</feature>
<feature type="transmembrane region" description="Helical" evidence="2">
    <location>
        <begin position="299"/>
        <end position="326"/>
    </location>
</feature>
<dbReference type="EMBL" id="CP000249">
    <property type="protein sequence ID" value="ABD13285.1"/>
    <property type="molecule type" value="Genomic_DNA"/>
</dbReference>
<evidence type="ECO:0000313" key="3">
    <source>
        <dbReference type="EMBL" id="ABD13285.1"/>
    </source>
</evidence>
<feature type="transmembrane region" description="Helical" evidence="2">
    <location>
        <begin position="267"/>
        <end position="287"/>
    </location>
</feature>
<dbReference type="AlphaFoldDB" id="Q2J607"/>
<dbReference type="KEGG" id="fra:Francci3_3935"/>
<proteinExistence type="predicted"/>
<dbReference type="Proteomes" id="UP000001937">
    <property type="component" value="Chromosome"/>
</dbReference>
<sequence>MRSGNGTETTLRDGTRAPDRLNRPRRPPVAPASRPADVRMGFHRRTPVAGRGAREPTDQERGGREPVVTTTLTTRIPRSWVIPTQEAGSGKSVNDATFRMLTILLFCEIFLQRIAFPVGGSQVQVILPITYVCAALMLRRGGLTYNSSRVTTYLVAMTACSASALVCFLREKDDTSFTSLLLLLATYVPFVLGLRGADARALLPRLLDRFLIMITVLAGLALFQFAIQLVGVPYTDVVKDIVPSQFLMHGFNTSYPVQYGSSLYKSNAFICLEASFCSQFLGFGIVVCTLRNGGWWRMIMFVLAILSTVSGTGLLLLACAGVLLAVHKGARFALTALLGVSLVALIISFTPASSIFAARATETSSSTSSGSLRFVQPYQRTWDALGSDPMTVAFGSGPGFADRDAAAFFYRTGLPLNYALLPKLILEYGVVGTTAFIGLVVAMFVRGSQSFVLSGSVLIFYSVLSGGLLAPVVTGLGLLLVTWFTVTPEETVRLQRDPGAPSPRIPPAPAPGRSFASI</sequence>
<feature type="compositionally biased region" description="Basic and acidic residues" evidence="1">
    <location>
        <begin position="10"/>
        <end position="22"/>
    </location>
</feature>
<feature type="transmembrane region" description="Helical" evidence="2">
    <location>
        <begin position="121"/>
        <end position="138"/>
    </location>
</feature>
<dbReference type="eggNOG" id="ENOG5032RGX">
    <property type="taxonomic scope" value="Bacteria"/>
</dbReference>
<protein>
    <recommendedName>
        <fullName evidence="5">O-antigen polymerase</fullName>
    </recommendedName>
</protein>
<evidence type="ECO:0000256" key="1">
    <source>
        <dbReference type="SAM" id="MobiDB-lite"/>
    </source>
</evidence>
<organism evidence="3 4">
    <name type="scientific">Frankia casuarinae (strain DSM 45818 / CECT 9043 / HFP020203 / CcI3)</name>
    <dbReference type="NCBI Taxonomy" id="106370"/>
    <lineage>
        <taxon>Bacteria</taxon>
        <taxon>Bacillati</taxon>
        <taxon>Actinomycetota</taxon>
        <taxon>Actinomycetes</taxon>
        <taxon>Frankiales</taxon>
        <taxon>Frankiaceae</taxon>
        <taxon>Frankia</taxon>
    </lineage>
</organism>
<keyword evidence="2" id="KW-0472">Membrane</keyword>
<feature type="transmembrane region" description="Helical" evidence="2">
    <location>
        <begin position="175"/>
        <end position="194"/>
    </location>
</feature>
<name>Q2J607_FRACC</name>
<gene>
    <name evidence="3" type="ordered locus">Francci3_3935</name>
</gene>
<evidence type="ECO:0008006" key="5">
    <source>
        <dbReference type="Google" id="ProtNLM"/>
    </source>
</evidence>
<dbReference type="HOGENOM" id="CLU_040021_0_0_11"/>
<feature type="compositionally biased region" description="Pro residues" evidence="1">
    <location>
        <begin position="500"/>
        <end position="510"/>
    </location>
</feature>
<evidence type="ECO:0000256" key="2">
    <source>
        <dbReference type="SAM" id="Phobius"/>
    </source>
</evidence>
<feature type="transmembrane region" description="Helical" evidence="2">
    <location>
        <begin position="457"/>
        <end position="486"/>
    </location>
</feature>
<dbReference type="STRING" id="106370.Francci3_3935"/>
<reference evidence="3 4" key="1">
    <citation type="journal article" date="2007" name="Genome Res.">
        <title>Genome characteristics of facultatively symbiotic Frankia sp. strains reflect host range and host plant biogeography.</title>
        <authorList>
            <person name="Normand P."/>
            <person name="Lapierre P."/>
            <person name="Tisa L.S."/>
            <person name="Gogarten J.P."/>
            <person name="Alloisio N."/>
            <person name="Bagnarol E."/>
            <person name="Bassi C.A."/>
            <person name="Berry A.M."/>
            <person name="Bickhart D.M."/>
            <person name="Choisne N."/>
            <person name="Couloux A."/>
            <person name="Cournoyer B."/>
            <person name="Cruveiller S."/>
            <person name="Daubin V."/>
            <person name="Demange N."/>
            <person name="Francino M.P."/>
            <person name="Goltsman E."/>
            <person name="Huang Y."/>
            <person name="Kopp O.R."/>
            <person name="Labarre L."/>
            <person name="Lapidus A."/>
            <person name="Lavire C."/>
            <person name="Marechal J."/>
            <person name="Martinez M."/>
            <person name="Mastronunzio J.E."/>
            <person name="Mullin B.C."/>
            <person name="Niemann J."/>
            <person name="Pujic P."/>
            <person name="Rawnsley T."/>
            <person name="Rouy Z."/>
            <person name="Schenowitz C."/>
            <person name="Sellstedt A."/>
            <person name="Tavares F."/>
            <person name="Tomkins J.P."/>
            <person name="Vallenet D."/>
            <person name="Valverde C."/>
            <person name="Wall L.G."/>
            <person name="Wang Y."/>
            <person name="Medigue C."/>
            <person name="Benson D.R."/>
        </authorList>
    </citation>
    <scope>NUCLEOTIDE SEQUENCE [LARGE SCALE GENOMIC DNA]</scope>
    <source>
        <strain evidence="4">DSM 45818 / CECT 9043 / CcI3</strain>
    </source>
</reference>
<dbReference type="RefSeq" id="WP_011438309.1">
    <property type="nucleotide sequence ID" value="NC_007777.1"/>
</dbReference>
<feature type="region of interest" description="Disordered" evidence="1">
    <location>
        <begin position="494"/>
        <end position="518"/>
    </location>
</feature>
<feature type="region of interest" description="Disordered" evidence="1">
    <location>
        <begin position="1"/>
        <end position="65"/>
    </location>
</feature>
<feature type="transmembrane region" description="Helical" evidence="2">
    <location>
        <begin position="332"/>
        <end position="358"/>
    </location>
</feature>
<keyword evidence="2" id="KW-1133">Transmembrane helix</keyword>
<accession>Q2J607</accession>
<keyword evidence="4" id="KW-1185">Reference proteome</keyword>
<feature type="transmembrane region" description="Helical" evidence="2">
    <location>
        <begin position="206"/>
        <end position="227"/>
    </location>
</feature>